<accession>K0RD70</accession>
<dbReference type="SMART" id="SM00360">
    <property type="entry name" value="RRM"/>
    <property type="match status" value="1"/>
</dbReference>
<evidence type="ECO:0000256" key="2">
    <source>
        <dbReference type="PROSITE-ProRule" id="PRU00176"/>
    </source>
</evidence>
<dbReference type="Proteomes" id="UP000266841">
    <property type="component" value="Unassembled WGS sequence"/>
</dbReference>
<dbReference type="OrthoDB" id="1875751at2759"/>
<organism evidence="5 6">
    <name type="scientific">Thalassiosira oceanica</name>
    <name type="common">Marine diatom</name>
    <dbReference type="NCBI Taxonomy" id="159749"/>
    <lineage>
        <taxon>Eukaryota</taxon>
        <taxon>Sar</taxon>
        <taxon>Stramenopiles</taxon>
        <taxon>Ochrophyta</taxon>
        <taxon>Bacillariophyta</taxon>
        <taxon>Coscinodiscophyceae</taxon>
        <taxon>Thalassiosirophycidae</taxon>
        <taxon>Thalassiosirales</taxon>
        <taxon>Thalassiosiraceae</taxon>
        <taxon>Thalassiosira</taxon>
    </lineage>
</organism>
<comment type="caution">
    <text evidence="5">The sequence shown here is derived from an EMBL/GenBank/DDBJ whole genome shotgun (WGS) entry which is preliminary data.</text>
</comment>
<protein>
    <recommendedName>
        <fullName evidence="4">RRM domain-containing protein</fullName>
    </recommendedName>
</protein>
<dbReference type="GO" id="GO:0003723">
    <property type="term" value="F:RNA binding"/>
    <property type="evidence" value="ECO:0007669"/>
    <property type="project" value="UniProtKB-UniRule"/>
</dbReference>
<feature type="region of interest" description="Disordered" evidence="3">
    <location>
        <begin position="13"/>
        <end position="83"/>
    </location>
</feature>
<dbReference type="PANTHER" id="PTHR48027">
    <property type="entry name" value="HETEROGENEOUS NUCLEAR RIBONUCLEOPROTEIN 87F-RELATED"/>
    <property type="match status" value="1"/>
</dbReference>
<feature type="compositionally biased region" description="Low complexity" evidence="3">
    <location>
        <begin position="42"/>
        <end position="51"/>
    </location>
</feature>
<dbReference type="EMBL" id="AGNL01042165">
    <property type="protein sequence ID" value="EJK51135.1"/>
    <property type="molecule type" value="Genomic_DNA"/>
</dbReference>
<dbReference type="SUPFAM" id="SSF54928">
    <property type="entry name" value="RNA-binding domain, RBD"/>
    <property type="match status" value="1"/>
</dbReference>
<dbReference type="PROSITE" id="PS50102">
    <property type="entry name" value="RRM"/>
    <property type="match status" value="1"/>
</dbReference>
<sequence length="579" mass="61358">MTTRSYLSIARKNAVAPFDSDVVPSENKSATAAGEPVKKKSTTPTPFSTASNRSSDPITPARTDPTASISNTTQATTANSNTACTSPLTVTSLEQQAAGLRPPVAVVEQPSGVPVPQPTALGAGPAGGADGLIRGMAAMGLGHALPQQPLPGPALPNMAALPPPKSQGNGQHDVWGSQQGRPNNHHNVVGPVRTPPTEHDNRKLFVGGLPTDVTVREFTPFFEQFGEVIDSVVMHDRQSRRSRGFGFVTFASEEDAMSLLTAIPGKTGYGAFNLVALSAIGRATQISLTSRSKVTIKGKQCEVKASTPKVDDGSPSKFSGQHSHHHPTNSYRGYNSYRRQNTNGSQGSKTYLHGHHSFQPKRQHYEDDYGGGDHSRDHNFHHYRGGDARNYDDASAMTGYTNYNTQPGPMGEAGSHQYGVAPGGYYPLSPQASPYPMYGYPPMYQGGMPDGGASVHSGDGSYPPMPTSIHTMPGSPYYPSNDQAQYDPHSAFSAYDAGSVGYDANTSIAPVPGGSLGSPVAPAGYYDQPPPSQGYQYGTNYGEMYHNQMMGQEYGGQPPGALIADQEVGVNPSANEEQQ</sequence>
<feature type="compositionally biased region" description="Polar residues" evidence="3">
    <location>
        <begin position="166"/>
        <end position="185"/>
    </location>
</feature>
<dbReference type="eggNOG" id="KOG4205">
    <property type="taxonomic scope" value="Eukaryota"/>
</dbReference>
<keyword evidence="1 2" id="KW-0694">RNA-binding</keyword>
<name>K0RD70_THAOC</name>
<dbReference type="InterPro" id="IPR052462">
    <property type="entry name" value="SLIRP/GR-RBP-like"/>
</dbReference>
<feature type="domain" description="RRM" evidence="4">
    <location>
        <begin position="202"/>
        <end position="291"/>
    </location>
</feature>
<feature type="compositionally biased region" description="Low complexity" evidence="3">
    <location>
        <begin position="66"/>
        <end position="83"/>
    </location>
</feature>
<dbReference type="InterPro" id="IPR012677">
    <property type="entry name" value="Nucleotide-bd_a/b_plait_sf"/>
</dbReference>
<feature type="region of interest" description="Disordered" evidence="3">
    <location>
        <begin position="550"/>
        <end position="579"/>
    </location>
</feature>
<dbReference type="InterPro" id="IPR035979">
    <property type="entry name" value="RBD_domain_sf"/>
</dbReference>
<dbReference type="InterPro" id="IPR000504">
    <property type="entry name" value="RRM_dom"/>
</dbReference>
<keyword evidence="6" id="KW-1185">Reference proteome</keyword>
<evidence type="ECO:0000313" key="6">
    <source>
        <dbReference type="Proteomes" id="UP000266841"/>
    </source>
</evidence>
<reference evidence="5 6" key="1">
    <citation type="journal article" date="2012" name="Genome Biol.">
        <title>Genome and low-iron response of an oceanic diatom adapted to chronic iron limitation.</title>
        <authorList>
            <person name="Lommer M."/>
            <person name="Specht M."/>
            <person name="Roy A.S."/>
            <person name="Kraemer L."/>
            <person name="Andreson R."/>
            <person name="Gutowska M.A."/>
            <person name="Wolf J."/>
            <person name="Bergner S.V."/>
            <person name="Schilhabel M.B."/>
            <person name="Klostermeier U.C."/>
            <person name="Beiko R.G."/>
            <person name="Rosenstiel P."/>
            <person name="Hippler M."/>
            <person name="Laroche J."/>
        </authorList>
    </citation>
    <scope>NUCLEOTIDE SEQUENCE [LARGE SCALE GENOMIC DNA]</scope>
    <source>
        <strain evidence="5 6">CCMP1005</strain>
    </source>
</reference>
<gene>
    <name evidence="5" type="ORF">THAOC_29721</name>
</gene>
<proteinExistence type="predicted"/>
<dbReference type="Gene3D" id="3.30.70.330">
    <property type="match status" value="1"/>
</dbReference>
<feature type="region of interest" description="Disordered" evidence="3">
    <location>
        <begin position="303"/>
        <end position="354"/>
    </location>
</feature>
<dbReference type="AlphaFoldDB" id="K0RD70"/>
<feature type="compositionally biased region" description="Polar residues" evidence="3">
    <location>
        <begin position="328"/>
        <end position="349"/>
    </location>
</feature>
<evidence type="ECO:0000256" key="1">
    <source>
        <dbReference type="ARBA" id="ARBA00022884"/>
    </source>
</evidence>
<evidence type="ECO:0000259" key="4">
    <source>
        <dbReference type="PROSITE" id="PS50102"/>
    </source>
</evidence>
<feature type="region of interest" description="Disordered" evidence="3">
    <location>
        <begin position="158"/>
        <end position="185"/>
    </location>
</feature>
<dbReference type="Pfam" id="PF00076">
    <property type="entry name" value="RRM_1"/>
    <property type="match status" value="1"/>
</dbReference>
<evidence type="ECO:0000256" key="3">
    <source>
        <dbReference type="SAM" id="MobiDB-lite"/>
    </source>
</evidence>
<evidence type="ECO:0000313" key="5">
    <source>
        <dbReference type="EMBL" id="EJK51135.1"/>
    </source>
</evidence>